<evidence type="ECO:0000256" key="3">
    <source>
        <dbReference type="ARBA" id="ARBA00022833"/>
    </source>
</evidence>
<dbReference type="InterPro" id="IPR036236">
    <property type="entry name" value="Znf_C2H2_sf"/>
</dbReference>
<keyword evidence="4" id="KW-0805">Transcription regulation</keyword>
<keyword evidence="6" id="KW-0804">Transcription</keyword>
<dbReference type="PANTHER" id="PTHR47660:SF2">
    <property type="entry name" value="TRANSCRIPTION FACTOR WITH C2H2 AND ZN(2)-CYS(6) DNA BINDING DOMAIN (EUROFUNG)"/>
    <property type="match status" value="1"/>
</dbReference>
<dbReference type="CDD" id="cd00067">
    <property type="entry name" value="GAL4"/>
    <property type="match status" value="1"/>
</dbReference>
<feature type="domain" description="Zn(2)-C6 fungal-type" evidence="10">
    <location>
        <begin position="88"/>
        <end position="117"/>
    </location>
</feature>
<evidence type="ECO:0000256" key="9">
    <source>
        <dbReference type="SAM" id="MobiDB-lite"/>
    </source>
</evidence>
<dbReference type="PROSITE" id="PS50157">
    <property type="entry name" value="ZINC_FINGER_C2H2_2"/>
    <property type="match status" value="2"/>
</dbReference>
<dbReference type="EMBL" id="JAVRRD010000011">
    <property type="protein sequence ID" value="KAK5053859.1"/>
    <property type="molecule type" value="Genomic_DNA"/>
</dbReference>
<evidence type="ECO:0000259" key="11">
    <source>
        <dbReference type="PROSITE" id="PS50157"/>
    </source>
</evidence>
<dbReference type="AlphaFoldDB" id="A0AAV9NDX2"/>
<dbReference type="SUPFAM" id="SSF57701">
    <property type="entry name" value="Zn2/Cys6 DNA-binding domain"/>
    <property type="match status" value="1"/>
</dbReference>
<dbReference type="Pfam" id="PF04082">
    <property type="entry name" value="Fungal_trans"/>
    <property type="match status" value="1"/>
</dbReference>
<evidence type="ECO:0000256" key="1">
    <source>
        <dbReference type="ARBA" id="ARBA00022723"/>
    </source>
</evidence>
<evidence type="ECO:0000259" key="10">
    <source>
        <dbReference type="PROSITE" id="PS50048"/>
    </source>
</evidence>
<feature type="region of interest" description="Disordered" evidence="9">
    <location>
        <begin position="121"/>
        <end position="145"/>
    </location>
</feature>
<dbReference type="GO" id="GO:0008270">
    <property type="term" value="F:zinc ion binding"/>
    <property type="evidence" value="ECO:0007669"/>
    <property type="project" value="UniProtKB-KW"/>
</dbReference>
<evidence type="ECO:0000256" key="2">
    <source>
        <dbReference type="ARBA" id="ARBA00022771"/>
    </source>
</evidence>
<dbReference type="InterPro" id="IPR013087">
    <property type="entry name" value="Znf_C2H2_type"/>
</dbReference>
<dbReference type="GO" id="GO:0000981">
    <property type="term" value="F:DNA-binding transcription factor activity, RNA polymerase II-specific"/>
    <property type="evidence" value="ECO:0007669"/>
    <property type="project" value="InterPro"/>
</dbReference>
<dbReference type="Proteomes" id="UP001358417">
    <property type="component" value="Unassembled WGS sequence"/>
</dbReference>
<keyword evidence="1" id="KW-0479">Metal-binding</keyword>
<dbReference type="PROSITE" id="PS50048">
    <property type="entry name" value="ZN2_CY6_FUNGAL_2"/>
    <property type="match status" value="1"/>
</dbReference>
<dbReference type="InterPro" id="IPR007219">
    <property type="entry name" value="XnlR_reg_dom"/>
</dbReference>
<keyword evidence="7" id="KW-0539">Nucleus</keyword>
<protein>
    <submittedName>
        <fullName evidence="12">Uncharacterized protein</fullName>
    </submittedName>
</protein>
<dbReference type="SMART" id="SM00066">
    <property type="entry name" value="GAL4"/>
    <property type="match status" value="1"/>
</dbReference>
<dbReference type="SUPFAM" id="SSF57667">
    <property type="entry name" value="beta-beta-alpha zinc fingers"/>
    <property type="match status" value="1"/>
</dbReference>
<dbReference type="SMART" id="SM00355">
    <property type="entry name" value="ZnF_C2H2"/>
    <property type="match status" value="2"/>
</dbReference>
<dbReference type="PANTHER" id="PTHR47660">
    <property type="entry name" value="TRANSCRIPTION FACTOR WITH C2H2 AND ZN(2)-CYS(6) DNA BINDING DOMAIN (EUROFUNG)-RELATED-RELATED"/>
    <property type="match status" value="1"/>
</dbReference>
<evidence type="ECO:0000256" key="5">
    <source>
        <dbReference type="ARBA" id="ARBA00023125"/>
    </source>
</evidence>
<organism evidence="12 13">
    <name type="scientific">Exophiala bonariae</name>
    <dbReference type="NCBI Taxonomy" id="1690606"/>
    <lineage>
        <taxon>Eukaryota</taxon>
        <taxon>Fungi</taxon>
        <taxon>Dikarya</taxon>
        <taxon>Ascomycota</taxon>
        <taxon>Pezizomycotina</taxon>
        <taxon>Eurotiomycetes</taxon>
        <taxon>Chaetothyriomycetidae</taxon>
        <taxon>Chaetothyriales</taxon>
        <taxon>Herpotrichiellaceae</taxon>
        <taxon>Exophiala</taxon>
    </lineage>
</organism>
<gene>
    <name evidence="12" type="ORF">LTR84_001821</name>
</gene>
<proteinExistence type="predicted"/>
<keyword evidence="5" id="KW-0238">DNA-binding</keyword>
<dbReference type="Gene3D" id="3.30.160.60">
    <property type="entry name" value="Classic Zinc Finger"/>
    <property type="match status" value="2"/>
</dbReference>
<dbReference type="InterPro" id="IPR036864">
    <property type="entry name" value="Zn2-C6_fun-type_DNA-bd_sf"/>
</dbReference>
<keyword evidence="3" id="KW-0862">Zinc</keyword>
<evidence type="ECO:0000256" key="4">
    <source>
        <dbReference type="ARBA" id="ARBA00023015"/>
    </source>
</evidence>
<evidence type="ECO:0000256" key="7">
    <source>
        <dbReference type="ARBA" id="ARBA00023242"/>
    </source>
</evidence>
<dbReference type="FunFam" id="3.30.160.60:FF:000446">
    <property type="entry name" value="Zinc finger protein"/>
    <property type="match status" value="1"/>
</dbReference>
<reference evidence="12 13" key="1">
    <citation type="submission" date="2023-08" db="EMBL/GenBank/DDBJ databases">
        <title>Black Yeasts Isolated from many extreme environments.</title>
        <authorList>
            <person name="Coleine C."/>
            <person name="Stajich J.E."/>
            <person name="Selbmann L."/>
        </authorList>
    </citation>
    <scope>NUCLEOTIDE SEQUENCE [LARGE SCALE GENOMIC DNA]</scope>
    <source>
        <strain evidence="12 13">CCFEE 5792</strain>
    </source>
</reference>
<sequence length="942" mass="103450">MQNDSNASELRSPSGPPTCTICGRTYSRIDHLERHLRSHYQTKPFSCSVCNKAFARVDALKRHQISHDPSVNKRQKVDHLPRPRTGQACRACAAAKLKCEDEKPCARCRQKGVDCIYSRASTSAPHSRNDSVSFSTPATDRSSVGSRLLSTLDDQNQRGGLAGPLLDSQTSPMLSFQSQATDPALSMPDSYLRSHDLGQADHSIASDSVMPEPIAGPFSPDLMIADMFAESSLADFLNEIMLPPVPPANDEPVSSDTANQSRLQRDYLDFGTSWVDMGDFEAMLQNTYADPISGINNVSFNLPAPPSGAKTPIFGDSFGARNAAFSRSIWRWVPTKKDHGGAAQLDLSLPSINLDSPETRNLAETLLPGQHIEQSLRDRLLALILGTCDQALHQLVVTAFPSADLLDRLMHFSLGVHFTAIDSWIHVPSLVIEDNLELLVVIIAAGAVLSSVTPIRRLGHALQESARTAFANKFESNNQWTRDLASIQGLVLSLHIGLWSGDKRKMEIAESFTLPPVTMLRRASRFSRMKRNFTPPTFDDADEALDLKWREWAQAESYKRLAAHLLIQDAQSSMAQQVPPLLCASEMTLELPSSRELWTAGSARQWRDLYVHLDDSLPDKSISIAQGIPQVSEILGCRGLDASLSAMIIVHSAWGAVWSHLQLSSIVRGHSTFQNPTNGGFLAPNPWDNSVSQLLEQLRFIFSDWGDRFRPEMALVLERIILSLHVSFEQVQLFAGKAGEEEARRVLPGLRQWVSTKDARKAVWYAGQVLRAAAKCSAKVLQHFNALCVYHAGMTFWTYAVLMDDSSSQQRLQADGQQPFLSNPASEDSELVWLDGPDGPGIQKFIALNRGKPVIRHFNQGDHTEGGIGPAIPLTNAKAVMNVCIELLQRGTGVGGDGTSMPLVENLSQLMRDLGTAAHELIQGNGRRSRGQHQSAKGPAPS</sequence>
<dbReference type="InterPro" id="IPR001138">
    <property type="entry name" value="Zn2Cys6_DnaBD"/>
</dbReference>
<feature type="domain" description="C2H2-type" evidence="11">
    <location>
        <begin position="45"/>
        <end position="67"/>
    </location>
</feature>
<dbReference type="GO" id="GO:0006351">
    <property type="term" value="P:DNA-templated transcription"/>
    <property type="evidence" value="ECO:0007669"/>
    <property type="project" value="InterPro"/>
</dbReference>
<dbReference type="RefSeq" id="XP_064706984.1">
    <property type="nucleotide sequence ID" value="XM_064845439.1"/>
</dbReference>
<dbReference type="PROSITE" id="PS00463">
    <property type="entry name" value="ZN2_CY6_FUNGAL_1"/>
    <property type="match status" value="1"/>
</dbReference>
<evidence type="ECO:0000256" key="8">
    <source>
        <dbReference type="PROSITE-ProRule" id="PRU00042"/>
    </source>
</evidence>
<dbReference type="Gene3D" id="4.10.240.10">
    <property type="entry name" value="Zn(2)-C6 fungal-type DNA-binding domain"/>
    <property type="match status" value="1"/>
</dbReference>
<dbReference type="PROSITE" id="PS00028">
    <property type="entry name" value="ZINC_FINGER_C2H2_1"/>
    <property type="match status" value="2"/>
</dbReference>
<keyword evidence="13" id="KW-1185">Reference proteome</keyword>
<evidence type="ECO:0000256" key="6">
    <source>
        <dbReference type="ARBA" id="ARBA00023163"/>
    </source>
</evidence>
<keyword evidence="2 8" id="KW-0863">Zinc-finger</keyword>
<feature type="domain" description="C2H2-type" evidence="11">
    <location>
        <begin position="17"/>
        <end position="44"/>
    </location>
</feature>
<dbReference type="GO" id="GO:0003677">
    <property type="term" value="F:DNA binding"/>
    <property type="evidence" value="ECO:0007669"/>
    <property type="project" value="UniProtKB-KW"/>
</dbReference>
<dbReference type="Pfam" id="PF00172">
    <property type="entry name" value="Zn_clus"/>
    <property type="match status" value="1"/>
</dbReference>
<dbReference type="GeneID" id="89970037"/>
<evidence type="ECO:0000313" key="12">
    <source>
        <dbReference type="EMBL" id="KAK5053859.1"/>
    </source>
</evidence>
<name>A0AAV9NDX2_9EURO</name>
<evidence type="ECO:0000313" key="13">
    <source>
        <dbReference type="Proteomes" id="UP001358417"/>
    </source>
</evidence>
<accession>A0AAV9NDX2</accession>
<dbReference type="Pfam" id="PF00096">
    <property type="entry name" value="zf-C2H2"/>
    <property type="match status" value="2"/>
</dbReference>
<comment type="caution">
    <text evidence="12">The sequence shown here is derived from an EMBL/GenBank/DDBJ whole genome shotgun (WGS) entry which is preliminary data.</text>
</comment>